<keyword evidence="5 9" id="KW-0479">Metal-binding</keyword>
<dbReference type="Proteomes" id="UP000017559">
    <property type="component" value="Unassembled WGS sequence"/>
</dbReference>
<evidence type="ECO:0000256" key="2">
    <source>
        <dbReference type="ARBA" id="ARBA00005179"/>
    </source>
</evidence>
<dbReference type="InterPro" id="IPR002401">
    <property type="entry name" value="Cyt_P450_E_grp-I"/>
</dbReference>
<evidence type="ECO:0000256" key="8">
    <source>
        <dbReference type="ARBA" id="ARBA00023033"/>
    </source>
</evidence>
<evidence type="ECO:0000256" key="5">
    <source>
        <dbReference type="ARBA" id="ARBA00022723"/>
    </source>
</evidence>
<protein>
    <recommendedName>
        <fullName evidence="13">Cytochrome P450</fullName>
    </recommendedName>
</protein>
<dbReference type="AlphaFoldDB" id="V2XRL6"/>
<dbReference type="CDD" id="cd11065">
    <property type="entry name" value="CYP64-like"/>
    <property type="match status" value="1"/>
</dbReference>
<dbReference type="PRINTS" id="PR00385">
    <property type="entry name" value="P450"/>
</dbReference>
<evidence type="ECO:0000256" key="10">
    <source>
        <dbReference type="SAM" id="Phobius"/>
    </source>
</evidence>
<keyword evidence="8" id="KW-0503">Monooxygenase</keyword>
<dbReference type="GO" id="GO:0005506">
    <property type="term" value="F:iron ion binding"/>
    <property type="evidence" value="ECO:0007669"/>
    <property type="project" value="InterPro"/>
</dbReference>
<keyword evidence="7 9" id="KW-0408">Iron</keyword>
<dbReference type="Pfam" id="PF00067">
    <property type="entry name" value="p450"/>
    <property type="match status" value="1"/>
</dbReference>
<gene>
    <name evidence="11" type="ORF">Moror_3509</name>
</gene>
<dbReference type="SUPFAM" id="SSF48264">
    <property type="entry name" value="Cytochrome P450"/>
    <property type="match status" value="1"/>
</dbReference>
<reference evidence="11 12" key="1">
    <citation type="journal article" date="2014" name="BMC Genomics">
        <title>Genome and secretome analysis of the hemibiotrophic fungal pathogen, Moniliophthora roreri, which causes frosty pod rot disease of cacao: mechanisms of the biotrophic and necrotrophic phases.</title>
        <authorList>
            <person name="Meinhardt L.W."/>
            <person name="Costa G.G.L."/>
            <person name="Thomazella D.P.T."/>
            <person name="Teixeira P.J.P.L."/>
            <person name="Carazzolle M.F."/>
            <person name="Schuster S.C."/>
            <person name="Carlson J.E."/>
            <person name="Guiltinan M.J."/>
            <person name="Mieczkowski P."/>
            <person name="Farmer A."/>
            <person name="Ramaraj T."/>
            <person name="Crozier J."/>
            <person name="Davis R.E."/>
            <person name="Shao J."/>
            <person name="Melnick R.L."/>
            <person name="Pereira G.A.G."/>
            <person name="Bailey B.A."/>
        </authorList>
    </citation>
    <scope>NUCLEOTIDE SEQUENCE [LARGE SCALE GENOMIC DNA]</scope>
    <source>
        <strain evidence="11 12">MCA 2997</strain>
    </source>
</reference>
<dbReference type="HOGENOM" id="CLU_001570_2_3_1"/>
<evidence type="ECO:0000313" key="12">
    <source>
        <dbReference type="Proteomes" id="UP000017559"/>
    </source>
</evidence>
<organism evidence="11 12">
    <name type="scientific">Moniliophthora roreri (strain MCA 2997)</name>
    <name type="common">Cocoa frosty pod rot fungus</name>
    <name type="synonym">Crinipellis roreri</name>
    <dbReference type="NCBI Taxonomy" id="1381753"/>
    <lineage>
        <taxon>Eukaryota</taxon>
        <taxon>Fungi</taxon>
        <taxon>Dikarya</taxon>
        <taxon>Basidiomycota</taxon>
        <taxon>Agaricomycotina</taxon>
        <taxon>Agaricomycetes</taxon>
        <taxon>Agaricomycetidae</taxon>
        <taxon>Agaricales</taxon>
        <taxon>Marasmiineae</taxon>
        <taxon>Marasmiaceae</taxon>
        <taxon>Moniliophthora</taxon>
    </lineage>
</organism>
<evidence type="ECO:0000256" key="1">
    <source>
        <dbReference type="ARBA" id="ARBA00001971"/>
    </source>
</evidence>
<evidence type="ECO:0008006" key="13">
    <source>
        <dbReference type="Google" id="ProtNLM"/>
    </source>
</evidence>
<feature type="transmembrane region" description="Helical" evidence="10">
    <location>
        <begin position="6"/>
        <end position="26"/>
    </location>
</feature>
<dbReference type="KEGG" id="mrr:Moror_3509"/>
<comment type="similarity">
    <text evidence="3">Belongs to the cytochrome P450 family.</text>
</comment>
<evidence type="ECO:0000256" key="3">
    <source>
        <dbReference type="ARBA" id="ARBA00010617"/>
    </source>
</evidence>
<comment type="pathway">
    <text evidence="2">Secondary metabolite biosynthesis.</text>
</comment>
<dbReference type="InterPro" id="IPR036396">
    <property type="entry name" value="Cyt_P450_sf"/>
</dbReference>
<dbReference type="PANTHER" id="PTHR46300:SF5">
    <property type="entry name" value="CYTOCHROME P450"/>
    <property type="match status" value="1"/>
</dbReference>
<evidence type="ECO:0000256" key="7">
    <source>
        <dbReference type="ARBA" id="ARBA00023004"/>
    </source>
</evidence>
<keyword evidence="6" id="KW-0560">Oxidoreductase</keyword>
<evidence type="ECO:0000256" key="9">
    <source>
        <dbReference type="PIRSR" id="PIRSR602401-1"/>
    </source>
</evidence>
<sequence length="454" mass="52011">MSTFFPSYLFPLPLLFVACAIIYRIVRGCIHPDRGPRLYPPGPKPKRLLGNLLDYPEKNAAETYRQWGKIYHSNILFTTALQRHTVILNNLRDGDELFGKRSRLYSDRPVVPMLEMIGWDYNMSTFHYEERWRRHRKVCQQNFGPEAVKAYYPILTCKVHELMSELFSSPDDFETHSRKLSLAIPMATMFGYDIDSVDDPCIVPANTALSLAENVMSEPMSALANFFPIIRFIAGPGFRKRVDKVRQALANRICHEECSSFQSDGTATYSLLSDFLQKKLSSGATPVEEEAVRNVAYTVYGAGSDTTHSATVTFFYLMAVNPGVQRRAQEEIDQIIGRHRFPEFEDRPLMPYIEAIYREVLRWKPPVPLGVPHCLTEDDFCNEYFIPKGTTVFANIWAMTRDEGLYPNANQFLPERFFDQDGQLNDDNRVLAYGFGRRACAGKHVASSTVRKFK</sequence>
<dbReference type="EMBL" id="AWSO01002074">
    <property type="protein sequence ID" value="ESK82099.1"/>
    <property type="molecule type" value="Genomic_DNA"/>
</dbReference>
<dbReference type="PRINTS" id="PR00463">
    <property type="entry name" value="EP450I"/>
</dbReference>
<keyword evidence="10" id="KW-0472">Membrane</keyword>
<evidence type="ECO:0000256" key="4">
    <source>
        <dbReference type="ARBA" id="ARBA00022617"/>
    </source>
</evidence>
<dbReference type="GO" id="GO:0016705">
    <property type="term" value="F:oxidoreductase activity, acting on paired donors, with incorporation or reduction of molecular oxygen"/>
    <property type="evidence" value="ECO:0007669"/>
    <property type="project" value="InterPro"/>
</dbReference>
<dbReference type="InterPro" id="IPR001128">
    <property type="entry name" value="Cyt_P450"/>
</dbReference>
<name>V2XRL6_MONRO</name>
<accession>V2XRL6</accession>
<dbReference type="GO" id="GO:0004497">
    <property type="term" value="F:monooxygenase activity"/>
    <property type="evidence" value="ECO:0007669"/>
    <property type="project" value="UniProtKB-KW"/>
</dbReference>
<comment type="cofactor">
    <cofactor evidence="1 9">
        <name>heme</name>
        <dbReference type="ChEBI" id="CHEBI:30413"/>
    </cofactor>
</comment>
<comment type="caution">
    <text evidence="11">The sequence shown here is derived from an EMBL/GenBank/DDBJ whole genome shotgun (WGS) entry which is preliminary data.</text>
</comment>
<dbReference type="GO" id="GO:0020037">
    <property type="term" value="F:heme binding"/>
    <property type="evidence" value="ECO:0007669"/>
    <property type="project" value="InterPro"/>
</dbReference>
<keyword evidence="10" id="KW-1133">Transmembrane helix</keyword>
<evidence type="ECO:0000256" key="6">
    <source>
        <dbReference type="ARBA" id="ARBA00023002"/>
    </source>
</evidence>
<keyword evidence="10" id="KW-0812">Transmembrane</keyword>
<keyword evidence="4 9" id="KW-0349">Heme</keyword>
<proteinExistence type="inferred from homology"/>
<dbReference type="Gene3D" id="1.10.630.10">
    <property type="entry name" value="Cytochrome P450"/>
    <property type="match status" value="1"/>
</dbReference>
<dbReference type="PANTHER" id="PTHR46300">
    <property type="entry name" value="P450, PUTATIVE (EUROFUNG)-RELATED-RELATED"/>
    <property type="match status" value="1"/>
</dbReference>
<evidence type="ECO:0000313" key="11">
    <source>
        <dbReference type="EMBL" id="ESK82099.1"/>
    </source>
</evidence>
<feature type="binding site" description="axial binding residue" evidence="9">
    <location>
        <position position="440"/>
    </location>
    <ligand>
        <name>heme</name>
        <dbReference type="ChEBI" id="CHEBI:30413"/>
    </ligand>
    <ligandPart>
        <name>Fe</name>
        <dbReference type="ChEBI" id="CHEBI:18248"/>
    </ligandPart>
</feature>
<dbReference type="InterPro" id="IPR050364">
    <property type="entry name" value="Cytochrome_P450_fung"/>
</dbReference>
<dbReference type="OrthoDB" id="2789670at2759"/>
<keyword evidence="12" id="KW-1185">Reference proteome</keyword>